<dbReference type="Proteomes" id="UP001620626">
    <property type="component" value="Unassembled WGS sequence"/>
</dbReference>
<dbReference type="EMBL" id="JBICBT010001196">
    <property type="protein sequence ID" value="KAL3078745.1"/>
    <property type="molecule type" value="Genomic_DNA"/>
</dbReference>
<keyword evidence="1" id="KW-1133">Transmembrane helix</keyword>
<feature type="signal peptide" evidence="2">
    <location>
        <begin position="1"/>
        <end position="25"/>
    </location>
</feature>
<protein>
    <submittedName>
        <fullName evidence="3">Uncharacterized protein</fullName>
    </submittedName>
</protein>
<feature type="transmembrane region" description="Helical" evidence="1">
    <location>
        <begin position="159"/>
        <end position="179"/>
    </location>
</feature>
<keyword evidence="1" id="KW-0812">Transmembrane</keyword>
<keyword evidence="1" id="KW-0472">Membrane</keyword>
<proteinExistence type="predicted"/>
<gene>
    <name evidence="3" type="ORF">niasHT_036265</name>
</gene>
<feature type="chain" id="PRO_5044892968" evidence="2">
    <location>
        <begin position="26"/>
        <end position="182"/>
    </location>
</feature>
<reference evidence="3 4" key="1">
    <citation type="submission" date="2024-10" db="EMBL/GenBank/DDBJ databases">
        <authorList>
            <person name="Kim D."/>
        </authorList>
    </citation>
    <scope>NUCLEOTIDE SEQUENCE [LARGE SCALE GENOMIC DNA]</scope>
    <source>
        <strain evidence="3">BH-2024</strain>
    </source>
</reference>
<dbReference type="AlphaFoldDB" id="A0ABD2IMG1"/>
<evidence type="ECO:0000313" key="3">
    <source>
        <dbReference type="EMBL" id="KAL3078745.1"/>
    </source>
</evidence>
<accession>A0ABD2IMG1</accession>
<keyword evidence="4" id="KW-1185">Reference proteome</keyword>
<evidence type="ECO:0000256" key="1">
    <source>
        <dbReference type="SAM" id="Phobius"/>
    </source>
</evidence>
<comment type="caution">
    <text evidence="3">The sequence shown here is derived from an EMBL/GenBank/DDBJ whole genome shotgun (WGS) entry which is preliminary data.</text>
</comment>
<name>A0ABD2IMG1_9BILA</name>
<evidence type="ECO:0000256" key="2">
    <source>
        <dbReference type="SAM" id="SignalP"/>
    </source>
</evidence>
<sequence length="182" mass="18687">MYLQLLLKLAKFLAFVAAHSTAVSAIQCASGIALKYVNSTTSGVVIIDISMPVECEGVCVQGTCRVNIGETARHFGLRNLRTLGEDGGTYNLNGNPPVAVMRGCMAKNGTAITASGNNNNNIHFGNGTIVGGTECKQLDVCATGVLCNAKPKPSAADRGASSVVAAVALPVFVTLAVIVTGF</sequence>
<organism evidence="3 4">
    <name type="scientific">Heterodera trifolii</name>
    <dbReference type="NCBI Taxonomy" id="157864"/>
    <lineage>
        <taxon>Eukaryota</taxon>
        <taxon>Metazoa</taxon>
        <taxon>Ecdysozoa</taxon>
        <taxon>Nematoda</taxon>
        <taxon>Chromadorea</taxon>
        <taxon>Rhabditida</taxon>
        <taxon>Tylenchina</taxon>
        <taxon>Tylenchomorpha</taxon>
        <taxon>Tylenchoidea</taxon>
        <taxon>Heteroderidae</taxon>
        <taxon>Heteroderinae</taxon>
        <taxon>Heterodera</taxon>
    </lineage>
</organism>
<keyword evidence="2" id="KW-0732">Signal</keyword>
<evidence type="ECO:0000313" key="4">
    <source>
        <dbReference type="Proteomes" id="UP001620626"/>
    </source>
</evidence>